<dbReference type="OrthoDB" id="407558at2759"/>
<comment type="catalytic activity">
    <reaction evidence="1">
        <text>S-ubiquitinyl-[E2 ubiquitin-conjugating enzyme]-L-cysteine + [acceptor protein]-L-lysine = [E2 ubiquitin-conjugating enzyme]-L-cysteine + N(6)-ubiquitinyl-[acceptor protein]-L-lysine.</text>
        <dbReference type="EC" id="2.3.2.27"/>
    </reaction>
</comment>
<keyword evidence="11" id="KW-0539">Nucleus</keyword>
<evidence type="ECO:0000256" key="3">
    <source>
        <dbReference type="ARBA" id="ARBA00003697"/>
    </source>
</evidence>
<reference evidence="16 17" key="1">
    <citation type="submission" date="2017-06" db="EMBL/GenBank/DDBJ databases">
        <title>Global population genomics of the pathogenic fungus Cryptococcus neoformans var. grubii.</title>
        <authorList>
            <person name="Cuomo C."/>
            <person name="Litvintseva A."/>
            <person name="Chen Y."/>
            <person name="Young S."/>
            <person name="Zeng Q."/>
            <person name="Chapman S."/>
            <person name="Gujja S."/>
            <person name="Saif S."/>
            <person name="Birren B."/>
        </authorList>
    </citation>
    <scope>NUCLEOTIDE SEQUENCE [LARGE SCALE GENOMIC DNA]</scope>
    <source>
        <strain evidence="16 17">Tu259-1</strain>
    </source>
</reference>
<dbReference type="InterPro" id="IPR029000">
    <property type="entry name" value="Cyclophilin-like_dom_sf"/>
</dbReference>
<dbReference type="Proteomes" id="UP000199727">
    <property type="component" value="Unassembled WGS sequence"/>
</dbReference>
<feature type="region of interest" description="Disordered" evidence="12">
    <location>
        <begin position="497"/>
        <end position="530"/>
    </location>
</feature>
<dbReference type="Gene3D" id="2.40.100.10">
    <property type="entry name" value="Cyclophilin-like"/>
    <property type="match status" value="1"/>
</dbReference>
<feature type="compositionally biased region" description="Polar residues" evidence="12">
    <location>
        <begin position="227"/>
        <end position="236"/>
    </location>
</feature>
<dbReference type="SUPFAM" id="SSF50891">
    <property type="entry name" value="Cyclophilin-like"/>
    <property type="match status" value="1"/>
</dbReference>
<dbReference type="GO" id="GO:0061630">
    <property type="term" value="F:ubiquitin protein ligase activity"/>
    <property type="evidence" value="ECO:0007669"/>
    <property type="project" value="UniProtKB-EC"/>
</dbReference>
<evidence type="ECO:0000256" key="4">
    <source>
        <dbReference type="ARBA" id="ARBA00004123"/>
    </source>
</evidence>
<keyword evidence="8" id="KW-0833">Ubl conjugation pathway</keyword>
<evidence type="ECO:0000256" key="1">
    <source>
        <dbReference type="ARBA" id="ARBA00000900"/>
    </source>
</evidence>
<feature type="transmembrane region" description="Helical" evidence="13">
    <location>
        <begin position="713"/>
        <end position="734"/>
    </location>
</feature>
<dbReference type="CDD" id="cd01923">
    <property type="entry name" value="cyclophilin_RING"/>
    <property type="match status" value="1"/>
</dbReference>
<dbReference type="PROSITE" id="PS00170">
    <property type="entry name" value="CSA_PPIASE_1"/>
    <property type="match status" value="1"/>
</dbReference>
<keyword evidence="13" id="KW-0812">Transmembrane</keyword>
<comment type="catalytic activity">
    <reaction evidence="2">
        <text>[protein]-peptidylproline (omega=180) = [protein]-peptidylproline (omega=0)</text>
        <dbReference type="Rhea" id="RHEA:16237"/>
        <dbReference type="Rhea" id="RHEA-COMP:10747"/>
        <dbReference type="Rhea" id="RHEA-COMP:10748"/>
        <dbReference type="ChEBI" id="CHEBI:83833"/>
        <dbReference type="ChEBI" id="CHEBI:83834"/>
        <dbReference type="EC" id="5.2.1.8"/>
    </reaction>
</comment>
<dbReference type="EMBL" id="AMKT01000078">
    <property type="protein sequence ID" value="OXG13890.1"/>
    <property type="molecule type" value="Genomic_DNA"/>
</dbReference>
<dbReference type="FunFam" id="2.40.100.10:FF:000014">
    <property type="entry name" value="Peptidyl-prolyl cis-trans isomerase cyp65"/>
    <property type="match status" value="1"/>
</dbReference>
<dbReference type="GO" id="GO:0000209">
    <property type="term" value="P:protein polyubiquitination"/>
    <property type="evidence" value="ECO:0007669"/>
    <property type="project" value="TreeGrafter"/>
</dbReference>
<protein>
    <submittedName>
        <fullName evidence="16">Peptidyl-prolyl cis-trans isomerase-like 2</fullName>
    </submittedName>
</protein>
<dbReference type="PROSITE" id="PS50072">
    <property type="entry name" value="CSA_PPIASE_2"/>
    <property type="match status" value="1"/>
</dbReference>
<dbReference type="InterPro" id="IPR026951">
    <property type="entry name" value="PPIL2_U-box_dom"/>
</dbReference>
<feature type="compositionally biased region" description="Basic and acidic residues" evidence="12">
    <location>
        <begin position="237"/>
        <end position="248"/>
    </location>
</feature>
<comment type="pathway">
    <text evidence="5">Protein modification; protein ubiquitination.</text>
</comment>
<proteinExistence type="inferred from homology"/>
<dbReference type="GO" id="GO:0071013">
    <property type="term" value="C:catalytic step 2 spliceosome"/>
    <property type="evidence" value="ECO:0007669"/>
    <property type="project" value="TreeGrafter"/>
</dbReference>
<evidence type="ECO:0000256" key="11">
    <source>
        <dbReference type="ARBA" id="ARBA00023242"/>
    </source>
</evidence>
<gene>
    <name evidence="16" type="ORF">C361_06036</name>
</gene>
<keyword evidence="10 16" id="KW-0413">Isomerase</keyword>
<name>A0A854Q7G3_CRYNE</name>
<dbReference type="InterPro" id="IPR044666">
    <property type="entry name" value="Cyclophilin_A-like"/>
</dbReference>
<feature type="domain" description="U-box" evidence="15">
    <location>
        <begin position="37"/>
        <end position="119"/>
    </location>
</feature>
<feature type="transmembrane region" description="Helical" evidence="13">
    <location>
        <begin position="578"/>
        <end position="598"/>
    </location>
</feature>
<comment type="subcellular location">
    <subcellularLocation>
        <location evidence="4">Nucleus</location>
    </subcellularLocation>
</comment>
<dbReference type="GO" id="GO:0003755">
    <property type="term" value="F:peptidyl-prolyl cis-trans isomerase activity"/>
    <property type="evidence" value="ECO:0007669"/>
    <property type="project" value="UniProtKB-KW"/>
</dbReference>
<comment type="caution">
    <text evidence="16">The sequence shown here is derived from an EMBL/GenBank/DDBJ whole genome shotgun (WGS) entry which is preliminary data.</text>
</comment>
<sequence>MGHNSDKLYVTHSEHAAGSHTASSFGKRQETGKSEFQRLPFDCCALSLQPFRNPVAVISETKAGEAPRADVFDLLNIVPYIRKFKSNPVTGKPLETSQLVKLNFFRNAEGNLHDPITYKVFSPHIHIVFLKNTGNVFDMTSLQLLAIKPKTWRDLVNDEPFKREDIITIQDPQNLAARDLREYDYVKKDLKVSEDELAGDPLRGINVDAAGGASKVLKMIAEKNKSEQSPTPTSSSKVDDGKEQEKKKGVVAKRKVEQMAYNASNYSSGRAAASLTSTSLMPETKSERAMFDEEEYMFEELSRPTKDKDRQKSKAYATITTNFGPLNVELHGDRAPKTVYNFVQLAKAGKYDNVVFHRLIPGFMVQGGDPTGTGRGGESYWGEPFRDEHSEKGAYKHDSRGVLSMANSGPRTNGSQFFFTFRPTPHLDGKHTVFGKLVGGEETLDKIERVNVRPGGDRPVRDIVILGVSVLQDPFEAYQARLQARLARQDQSDAALKRRAEAQKEREKDRTTWLGTNLGERGGGGKVGKRRGEDVGGVGKYLKVAGGGGGGGGGKKWRRRRDVSDCVGSLLASPVHPALFPLPRFAVLHAVRVTLVWATLTKNTRRHKQHAGGRMQDLFGYLVMGWAGNTTLSILLALPPSWLISPTPWLVYPLAYLLLIPTGISAWIVDHVPEVLVNTVGAAVDGLTRGVTIASIGTMVGASGKFPGPEVSAWTYTLLSALAVSSGGFVVSLFSLHEPSYRLSVPSVFRRGAGAWGTMDVWAAGLAGLGYWAMERLSVEDVKGVPGVGRLRGLAGGSEMGNGDAPLMDSLAARTSVLFLHHGESA</sequence>
<dbReference type="Gene3D" id="3.30.40.10">
    <property type="entry name" value="Zinc/RING finger domain, C3HC4 (zinc finger)"/>
    <property type="match status" value="1"/>
</dbReference>
<keyword evidence="13" id="KW-0472">Membrane</keyword>
<feature type="domain" description="PPIase cyclophilin-type" evidence="14">
    <location>
        <begin position="324"/>
        <end position="470"/>
    </location>
</feature>
<dbReference type="InterPro" id="IPR003613">
    <property type="entry name" value="Ubox_domain"/>
</dbReference>
<comment type="function">
    <text evidence="3">May catalyze the cis-trans isomerization of proline imidic peptide bonds in oligopeptides thereby assisting the folding of proteins. May also function as a chaperone, playing a role in intracellular transport of proteins. May also have a protein ubiquitin ligase activity acting as an E3 ubiquitin protein ligase or as a ubiquitin-ubiquitin ligase promoting elongation of ubiquitin chains on proteins.</text>
</comment>
<dbReference type="InterPro" id="IPR013083">
    <property type="entry name" value="Znf_RING/FYVE/PHD"/>
</dbReference>
<accession>A0A854Q7G3</accession>
<dbReference type="CDD" id="cd16663">
    <property type="entry name" value="RING-Ubox_PPIL2"/>
    <property type="match status" value="1"/>
</dbReference>
<dbReference type="PROSITE" id="PS51698">
    <property type="entry name" value="U_BOX"/>
    <property type="match status" value="1"/>
</dbReference>
<dbReference type="AlphaFoldDB" id="A0A854Q7G3"/>
<dbReference type="SUPFAM" id="SSF57850">
    <property type="entry name" value="RING/U-box"/>
    <property type="match status" value="1"/>
</dbReference>
<dbReference type="PANTHER" id="PTHR45625:SF1">
    <property type="entry name" value="RING-TYPE E3 UBIQUITIN-PROTEIN LIGASE PPIL2"/>
    <property type="match status" value="1"/>
</dbReference>
<evidence type="ECO:0000256" key="5">
    <source>
        <dbReference type="ARBA" id="ARBA00004906"/>
    </source>
</evidence>
<dbReference type="FunFam" id="3.30.40.10:FF:000079">
    <property type="entry name" value="Peptidyl-prolyl cis-trans isomerase 2"/>
    <property type="match status" value="1"/>
</dbReference>
<evidence type="ECO:0000313" key="17">
    <source>
        <dbReference type="Proteomes" id="UP000199727"/>
    </source>
</evidence>
<dbReference type="PRINTS" id="PR00153">
    <property type="entry name" value="CSAPPISMRASE"/>
</dbReference>
<evidence type="ECO:0000256" key="13">
    <source>
        <dbReference type="SAM" id="Phobius"/>
    </source>
</evidence>
<feature type="compositionally biased region" description="Basic and acidic residues" evidence="12">
    <location>
        <begin position="497"/>
        <end position="511"/>
    </location>
</feature>
<evidence type="ECO:0000256" key="9">
    <source>
        <dbReference type="ARBA" id="ARBA00023110"/>
    </source>
</evidence>
<evidence type="ECO:0000256" key="6">
    <source>
        <dbReference type="ARBA" id="ARBA00007930"/>
    </source>
</evidence>
<dbReference type="GO" id="GO:0006457">
    <property type="term" value="P:protein folding"/>
    <property type="evidence" value="ECO:0007669"/>
    <property type="project" value="InterPro"/>
</dbReference>
<keyword evidence="7" id="KW-0808">Transferase</keyword>
<keyword evidence="9" id="KW-0697">Rotamase</keyword>
<evidence type="ECO:0000259" key="14">
    <source>
        <dbReference type="PROSITE" id="PS50072"/>
    </source>
</evidence>
<dbReference type="Pfam" id="PF00160">
    <property type="entry name" value="Pro_isomerase"/>
    <property type="match status" value="1"/>
</dbReference>
<comment type="similarity">
    <text evidence="6">Belongs to the cyclophilin-type PPIase family. PPIL2 subfamily.</text>
</comment>
<evidence type="ECO:0000256" key="8">
    <source>
        <dbReference type="ARBA" id="ARBA00022786"/>
    </source>
</evidence>
<feature type="transmembrane region" description="Helical" evidence="13">
    <location>
        <begin position="618"/>
        <end position="638"/>
    </location>
</feature>
<dbReference type="PANTHER" id="PTHR45625">
    <property type="entry name" value="PEPTIDYL-PROLYL CIS-TRANS ISOMERASE-RELATED"/>
    <property type="match status" value="1"/>
</dbReference>
<evidence type="ECO:0000256" key="12">
    <source>
        <dbReference type="SAM" id="MobiDB-lite"/>
    </source>
</evidence>
<evidence type="ECO:0000313" key="16">
    <source>
        <dbReference type="EMBL" id="OXG13890.1"/>
    </source>
</evidence>
<keyword evidence="13" id="KW-1133">Transmembrane helix</keyword>
<feature type="region of interest" description="Disordered" evidence="12">
    <location>
        <begin position="222"/>
        <end position="253"/>
    </location>
</feature>
<evidence type="ECO:0000259" key="15">
    <source>
        <dbReference type="PROSITE" id="PS51698"/>
    </source>
</evidence>
<dbReference type="SMART" id="SM00504">
    <property type="entry name" value="Ubox"/>
    <property type="match status" value="1"/>
</dbReference>
<dbReference type="InterPro" id="IPR002130">
    <property type="entry name" value="Cyclophilin-type_PPIase_dom"/>
</dbReference>
<evidence type="ECO:0000256" key="10">
    <source>
        <dbReference type="ARBA" id="ARBA00023235"/>
    </source>
</evidence>
<evidence type="ECO:0000256" key="2">
    <source>
        <dbReference type="ARBA" id="ARBA00000971"/>
    </source>
</evidence>
<feature type="transmembrane region" description="Helical" evidence="13">
    <location>
        <begin position="650"/>
        <end position="669"/>
    </location>
</feature>
<evidence type="ECO:0000256" key="7">
    <source>
        <dbReference type="ARBA" id="ARBA00022679"/>
    </source>
</evidence>
<dbReference type="InterPro" id="IPR020892">
    <property type="entry name" value="Cyclophilin-type_PPIase_CS"/>
</dbReference>
<organism evidence="16 17">
    <name type="scientific">Cryptococcus neoformans Tu259-1</name>
    <dbReference type="NCBI Taxonomy" id="1230072"/>
    <lineage>
        <taxon>Eukaryota</taxon>
        <taxon>Fungi</taxon>
        <taxon>Dikarya</taxon>
        <taxon>Basidiomycota</taxon>
        <taxon>Agaricomycotina</taxon>
        <taxon>Tremellomycetes</taxon>
        <taxon>Tremellales</taxon>
        <taxon>Cryptococcaceae</taxon>
        <taxon>Cryptococcus</taxon>
        <taxon>Cryptococcus neoformans species complex</taxon>
    </lineage>
</organism>